<organism evidence="6 7">
    <name type="scientific">Peptoniphilus equinus</name>
    <dbReference type="NCBI Taxonomy" id="3016343"/>
    <lineage>
        <taxon>Bacteria</taxon>
        <taxon>Bacillati</taxon>
        <taxon>Bacillota</taxon>
        <taxon>Tissierellia</taxon>
        <taxon>Tissierellales</taxon>
        <taxon>Peptoniphilaceae</taxon>
        <taxon>Peptoniphilus</taxon>
    </lineage>
</organism>
<dbReference type="PANTHER" id="PTHR10434:SF11">
    <property type="entry name" value="1-ACYL-SN-GLYCEROL-3-PHOSPHATE ACYLTRANSFERASE"/>
    <property type="match status" value="1"/>
</dbReference>
<evidence type="ECO:0000313" key="6">
    <source>
        <dbReference type="EMBL" id="WBW50608.1"/>
    </source>
</evidence>
<evidence type="ECO:0000259" key="5">
    <source>
        <dbReference type="SMART" id="SM00563"/>
    </source>
</evidence>
<dbReference type="RefSeq" id="WP_271192133.1">
    <property type="nucleotide sequence ID" value="NZ_CP115667.1"/>
</dbReference>
<dbReference type="EC" id="2.3.1.51" evidence="4"/>
<keyword evidence="4" id="KW-0594">Phospholipid biosynthesis</keyword>
<evidence type="ECO:0000256" key="3">
    <source>
        <dbReference type="ARBA" id="ARBA00023315"/>
    </source>
</evidence>
<evidence type="ECO:0000256" key="4">
    <source>
        <dbReference type="RuleBase" id="RU361267"/>
    </source>
</evidence>
<evidence type="ECO:0000313" key="7">
    <source>
        <dbReference type="Proteomes" id="UP001210339"/>
    </source>
</evidence>
<dbReference type="PANTHER" id="PTHR10434">
    <property type="entry name" value="1-ACYL-SN-GLYCEROL-3-PHOSPHATE ACYLTRANSFERASE"/>
    <property type="match status" value="1"/>
</dbReference>
<proteinExistence type="inferred from homology"/>
<evidence type="ECO:0000256" key="1">
    <source>
        <dbReference type="ARBA" id="ARBA00008655"/>
    </source>
</evidence>
<dbReference type="SMART" id="SM00563">
    <property type="entry name" value="PlsC"/>
    <property type="match status" value="1"/>
</dbReference>
<dbReference type="GO" id="GO:0016746">
    <property type="term" value="F:acyltransferase activity"/>
    <property type="evidence" value="ECO:0007669"/>
    <property type="project" value="UniProtKB-KW"/>
</dbReference>
<feature type="domain" description="Phospholipid/glycerol acyltransferase" evidence="5">
    <location>
        <begin position="32"/>
        <end position="144"/>
    </location>
</feature>
<reference evidence="6 7" key="1">
    <citation type="submission" date="2023-01" db="EMBL/GenBank/DDBJ databases">
        <authorList>
            <person name="Lee S.H."/>
            <person name="Jung H.S."/>
            <person name="Yun J.U."/>
        </authorList>
    </citation>
    <scope>NUCLEOTIDE SEQUENCE [LARGE SCALE GENOMIC DNA]</scope>
    <source>
        <strain evidence="6 7">CBA3646</strain>
    </source>
</reference>
<dbReference type="InterPro" id="IPR004552">
    <property type="entry name" value="AGP_acyltrans"/>
</dbReference>
<keyword evidence="4" id="KW-1208">Phospholipid metabolism</keyword>
<dbReference type="NCBIfam" id="TIGR00530">
    <property type="entry name" value="AGP_acyltrn"/>
    <property type="match status" value="1"/>
</dbReference>
<dbReference type="CDD" id="cd07989">
    <property type="entry name" value="LPLAT_AGPAT-like"/>
    <property type="match status" value="1"/>
</dbReference>
<keyword evidence="4" id="KW-0443">Lipid metabolism</keyword>
<dbReference type="InterPro" id="IPR002123">
    <property type="entry name" value="Plipid/glycerol_acylTrfase"/>
</dbReference>
<dbReference type="EMBL" id="CP115667">
    <property type="protein sequence ID" value="WBW50608.1"/>
    <property type="molecule type" value="Genomic_DNA"/>
</dbReference>
<comment type="domain">
    <text evidence="4">The HXXXXD motif is essential for acyltransferase activity and may constitute the binding site for the phosphate moiety of the glycerol-3-phosphate.</text>
</comment>
<dbReference type="Pfam" id="PF01553">
    <property type="entry name" value="Acyltransferase"/>
    <property type="match status" value="1"/>
</dbReference>
<comment type="catalytic activity">
    <reaction evidence="4">
        <text>a 1-acyl-sn-glycero-3-phosphate + an acyl-CoA = a 1,2-diacyl-sn-glycero-3-phosphate + CoA</text>
        <dbReference type="Rhea" id="RHEA:19709"/>
        <dbReference type="ChEBI" id="CHEBI:57287"/>
        <dbReference type="ChEBI" id="CHEBI:57970"/>
        <dbReference type="ChEBI" id="CHEBI:58342"/>
        <dbReference type="ChEBI" id="CHEBI:58608"/>
        <dbReference type="EC" id="2.3.1.51"/>
    </reaction>
</comment>
<dbReference type="SUPFAM" id="SSF69593">
    <property type="entry name" value="Glycerol-3-phosphate (1)-acyltransferase"/>
    <property type="match status" value="1"/>
</dbReference>
<accession>A0ABY7QXD8</accession>
<protein>
    <recommendedName>
        <fullName evidence="4">1-acyl-sn-glycerol-3-phosphate acyltransferase</fullName>
        <ecNumber evidence="4">2.3.1.51</ecNumber>
    </recommendedName>
</protein>
<name>A0ABY7QXD8_9FIRM</name>
<evidence type="ECO:0000256" key="2">
    <source>
        <dbReference type="ARBA" id="ARBA00022679"/>
    </source>
</evidence>
<keyword evidence="3 4" id="KW-0012">Acyltransferase</keyword>
<keyword evidence="7" id="KW-1185">Reference proteome</keyword>
<keyword evidence="2 4" id="KW-0808">Transferase</keyword>
<keyword evidence="4" id="KW-0444">Lipid biosynthesis</keyword>
<gene>
    <name evidence="6" type="ORF">O6R05_03415</name>
</gene>
<dbReference type="Proteomes" id="UP001210339">
    <property type="component" value="Chromosome"/>
</dbReference>
<comment type="similarity">
    <text evidence="1 4">Belongs to the 1-acyl-sn-glycerol-3-phosphate acyltransferase family.</text>
</comment>
<sequence>MYKFLQAVLRIYFQIRHRVTVVGMETLPNEPFMVCANHLSNWDPLFITAFFPGTIAWMAKEELFHNPILDWLLHRLHAFPVDRQGADVKAIKTALKVLKGGGVLGIFPEGTRVRQPDIRAGKSGVAVIAHKAKVPIVPMTIEGNYKGFGIIVLRVHPCVNLPEDKRLSAETYQDITRHVMAQIYGVDDN</sequence>